<reference evidence="1 2" key="1">
    <citation type="submission" date="2022-08" db="EMBL/GenBank/DDBJ databases">
        <title>Lysinibacillus sequencing.</title>
        <authorList>
            <person name="Dunlap C."/>
        </authorList>
    </citation>
    <scope>NUCLEOTIDE SEQUENCE [LARGE SCALE GENOMIC DNA]</scope>
    <source>
        <strain evidence="1 2">PB211</strain>
    </source>
</reference>
<sequence length="94" mass="11120">MEKFRVRKWVKLHPQKEILITSEHYKTFGDIGFIKIIIIATYKGKTLSFAPQLFEIMPSLPSVDTDTLSKIVKDYTQLVREQYLNNKKKPSHYF</sequence>
<evidence type="ECO:0000313" key="2">
    <source>
        <dbReference type="Proteomes" id="UP001525021"/>
    </source>
</evidence>
<organism evidence="1 2">
    <name type="scientific">Lysinibacillus pinottii</name>
    <dbReference type="NCBI Taxonomy" id="2973932"/>
    <lineage>
        <taxon>Bacteria</taxon>
        <taxon>Bacillati</taxon>
        <taxon>Bacillota</taxon>
        <taxon>Bacilli</taxon>
        <taxon>Bacillales</taxon>
        <taxon>Bacillaceae</taxon>
        <taxon>Lysinibacillus</taxon>
    </lineage>
</organism>
<name>A0ABT2DM68_9BACI</name>
<keyword evidence="2" id="KW-1185">Reference proteome</keyword>
<proteinExistence type="predicted"/>
<comment type="caution">
    <text evidence="1">The sequence shown here is derived from an EMBL/GenBank/DDBJ whole genome shotgun (WGS) entry which is preliminary data.</text>
</comment>
<gene>
    <name evidence="1" type="ORF">NXZ79_08055</name>
</gene>
<dbReference type="RefSeq" id="WP_012294727.1">
    <property type="nucleotide sequence ID" value="NZ_JANTOO010000010.1"/>
</dbReference>
<protein>
    <submittedName>
        <fullName evidence="1">Uncharacterized protein</fullName>
    </submittedName>
</protein>
<evidence type="ECO:0000313" key="1">
    <source>
        <dbReference type="EMBL" id="MCS1395990.1"/>
    </source>
</evidence>
<dbReference type="EMBL" id="JANTOO010000010">
    <property type="protein sequence ID" value="MCS1395990.1"/>
    <property type="molecule type" value="Genomic_DNA"/>
</dbReference>
<dbReference type="Proteomes" id="UP001525021">
    <property type="component" value="Unassembled WGS sequence"/>
</dbReference>
<accession>A0ABT2DM68</accession>